<keyword evidence="2" id="KW-0732">Signal</keyword>
<dbReference type="EMBL" id="VYSA01000002">
    <property type="protein sequence ID" value="KAA9107856.1"/>
    <property type="molecule type" value="Genomic_DNA"/>
</dbReference>
<proteinExistence type="predicted"/>
<feature type="signal peptide" evidence="2">
    <location>
        <begin position="1"/>
        <end position="26"/>
    </location>
</feature>
<feature type="region of interest" description="Disordered" evidence="1">
    <location>
        <begin position="31"/>
        <end position="63"/>
    </location>
</feature>
<organism evidence="3 4">
    <name type="scientific">Microbacterium rhizomatis</name>
    <dbReference type="NCBI Taxonomy" id="1631477"/>
    <lineage>
        <taxon>Bacteria</taxon>
        <taxon>Bacillati</taxon>
        <taxon>Actinomycetota</taxon>
        <taxon>Actinomycetes</taxon>
        <taxon>Micrococcales</taxon>
        <taxon>Microbacteriaceae</taxon>
        <taxon>Microbacterium</taxon>
    </lineage>
</organism>
<keyword evidence="4" id="KW-1185">Reference proteome</keyword>
<evidence type="ECO:0000256" key="2">
    <source>
        <dbReference type="SAM" id="SignalP"/>
    </source>
</evidence>
<feature type="compositionally biased region" description="Low complexity" evidence="1">
    <location>
        <begin position="42"/>
        <end position="58"/>
    </location>
</feature>
<gene>
    <name evidence="3" type="ORF">F6B43_10505</name>
</gene>
<protein>
    <recommendedName>
        <fullName evidence="5">DUF3558 domain-containing protein</fullName>
    </recommendedName>
</protein>
<evidence type="ECO:0000313" key="4">
    <source>
        <dbReference type="Proteomes" id="UP000325827"/>
    </source>
</evidence>
<accession>A0A5J5IZZ0</accession>
<sequence length="207" mass="21496">MTLRRAAATALTACACLLLLTLTACAPEPVPAPSGSADARQTATATASPHASSSAAPTVPGPTGSATPGVYAIPADCRGMVNSSIIAQFGTTPLNDPAFAPTGVQPDGSIICVWGDPRADTTRLITKITGISRGPALDMLNQLADTQGFTCFTPNGGTRCEKTWQNTKYPVTDGRTLFWRDDILIDTMFSNLAPTGYTDSIVQSIFG</sequence>
<reference evidence="4" key="1">
    <citation type="submission" date="2019-09" db="EMBL/GenBank/DDBJ databases">
        <title>Mumia zhuanghuii sp. nov. isolated from the intestinal contents of plateau pika (Ochotona curzoniae) in the Qinghai-Tibet plateau of China.</title>
        <authorList>
            <person name="Tian Z."/>
        </authorList>
    </citation>
    <scope>NUCLEOTIDE SEQUENCE [LARGE SCALE GENOMIC DNA]</scope>
    <source>
        <strain evidence="4">JCM 30598</strain>
    </source>
</reference>
<evidence type="ECO:0008006" key="5">
    <source>
        <dbReference type="Google" id="ProtNLM"/>
    </source>
</evidence>
<feature type="chain" id="PRO_5023882980" description="DUF3558 domain-containing protein" evidence="2">
    <location>
        <begin position="27"/>
        <end position="207"/>
    </location>
</feature>
<comment type="caution">
    <text evidence="3">The sequence shown here is derived from an EMBL/GenBank/DDBJ whole genome shotgun (WGS) entry which is preliminary data.</text>
</comment>
<evidence type="ECO:0000256" key="1">
    <source>
        <dbReference type="SAM" id="MobiDB-lite"/>
    </source>
</evidence>
<evidence type="ECO:0000313" key="3">
    <source>
        <dbReference type="EMBL" id="KAA9107856.1"/>
    </source>
</evidence>
<dbReference type="Proteomes" id="UP000325827">
    <property type="component" value="Unassembled WGS sequence"/>
</dbReference>
<dbReference type="AlphaFoldDB" id="A0A5J5IZZ0"/>
<name>A0A5J5IZZ0_9MICO</name>
<dbReference type="PROSITE" id="PS51257">
    <property type="entry name" value="PROKAR_LIPOPROTEIN"/>
    <property type="match status" value="1"/>
</dbReference>
<dbReference type="RefSeq" id="WP_150448886.1">
    <property type="nucleotide sequence ID" value="NZ_VYSA01000002.1"/>
</dbReference>
<dbReference type="OrthoDB" id="5123394at2"/>